<dbReference type="GO" id="GO:0003723">
    <property type="term" value="F:RNA binding"/>
    <property type="evidence" value="ECO:0007669"/>
    <property type="project" value="InterPro"/>
</dbReference>
<feature type="compositionally biased region" description="Basic and acidic residues" evidence="3">
    <location>
        <begin position="1034"/>
        <end position="1049"/>
    </location>
</feature>
<dbReference type="InterPro" id="IPR003890">
    <property type="entry name" value="MIF4G-like_typ-3"/>
</dbReference>
<dbReference type="Pfam" id="PF04050">
    <property type="entry name" value="Upf2"/>
    <property type="match status" value="1"/>
</dbReference>
<feature type="region of interest" description="Disordered" evidence="3">
    <location>
        <begin position="1"/>
        <end position="46"/>
    </location>
</feature>
<dbReference type="InterPro" id="IPR007193">
    <property type="entry name" value="Upf2/Nmd2_C"/>
</dbReference>
<dbReference type="SMART" id="SM00543">
    <property type="entry name" value="MIF4G"/>
    <property type="match status" value="2"/>
</dbReference>
<evidence type="ECO:0000259" key="4">
    <source>
        <dbReference type="SMART" id="SM00543"/>
    </source>
</evidence>
<feature type="domain" description="MIF4G" evidence="4">
    <location>
        <begin position="493"/>
        <end position="682"/>
    </location>
</feature>
<organism evidence="5">
    <name type="scientific">Sporisorium scitamineum</name>
    <dbReference type="NCBI Taxonomy" id="49012"/>
    <lineage>
        <taxon>Eukaryota</taxon>
        <taxon>Fungi</taxon>
        <taxon>Dikarya</taxon>
        <taxon>Basidiomycota</taxon>
        <taxon>Ustilaginomycotina</taxon>
        <taxon>Ustilaginomycetes</taxon>
        <taxon>Ustilaginales</taxon>
        <taxon>Ustilaginaceae</taxon>
        <taxon>Sporisorium</taxon>
    </lineage>
</organism>
<dbReference type="Pfam" id="PF02854">
    <property type="entry name" value="MIF4G"/>
    <property type="match status" value="2"/>
</dbReference>
<sequence length="1301" mass="144763">MAATAIPPAGAAAGVAGATAKPSSSISSPAQPPIKDESQAQALCKEREKKRRRLRALNRQVWKDGPSAPSKTLDSNLKKNTAFVKRVKQGIGHEAHDHLLKDLPLLNLEKYLQELIQAVPDGLSKCATAKDSFAATEVLSAFHVRFGAQAFSSPLTTALEQVLAPANKTQNQNIASEQRERDEAARIARQKPLLRVAAELALVDAIGLSQDNCGASWLFALIRNLLATDKEHANVALLVAVLKGLGQSILAPPVKKDTDAALSERADSALTLADAVNVDHIEQPDLSDAPLVSPEWQAKFRKLFETYFQTLSRRIVKEHQRLQDQGRKNHEAYIRSGEIFEDRQQNYERMTKSFERVRDWGRILSELLGVPMPELESSASSSNAVGLGVNLDSKSAFERADEEFATDQSPWEDQDSQKFYTDILDLGDILPQSILAQTTGIVLDPNTSAQKADGEEEAKDRPDAKEPATTSSSPHLDVDAPDEAMNAGPAAQLATLMAKLPDMTNRSMIDSAAVDFAFIATKPARRKLVKHLASLPRNRIDLAPYYARLTAILTRYMPDVGAGLTALLEDEFRYLQRKKNVDLTETRAKNARFLSELTKFKVTPTHAIFHCLKVCLEDFSGPNIDVLASLLEGCGRYLLRTEETSARMRSMLEMLRRKRAAANLDSRQLLLLNNAYYQCNPPKRKAIEHKARQPMELYIRHLIYHVLQKKTVDTVVLQLRKLPWDDAAVYGWLKDAFTRAWRIRYSNIHLLAILVYEVERFHPSFAVEVIDQVLENIRIGMEENIFKHNQRRVATICYLGELYNYRLITSGIVFEQIWSLATFGHPNGRPWPGQVAPLDAPDDYFRIRLICTLLDTCGACFDRGSLRKKLDDFLVFLNVYVLCKQQPLPMDVDFMLAETLEMLRPDMQFKKSFNEAAAALEEVMAANRLKSAQTETGEESEEHSSEEDRVSAPSGGQDGGKGDARRKARHGVGHASRSDDSSGESTSSVSSGSSGDSSSSSGSSSSSDDSYSEDSDSGTASGGGGNTDDEEDEVSRHRRDEELAIRKEADDEFDRELAKMMAELGTSGAASAPGNTASSSTQRAHLFSRTALPSGNAGGYSYNHSSNTSGLSEIGLPIKRKPSEPTQDDSMHMKFSLLSKKGSKQVTHEVHVPATASIAINTRSKQLKEEAERKQLKEKVLAYERSAESQLEKSTDLPLHSSFSRRQHQQHAQQHQQRAHESQQRMQEHEQRIQEHQQRILNHQSNEQQHKLHAQHHQQLAQQLAQRQQENAQRQRAQGSGNRGGKNAAEDDFKIWTSRGF</sequence>
<feature type="region of interest" description="Disordered" evidence="3">
    <location>
        <begin position="1185"/>
        <end position="1301"/>
    </location>
</feature>
<feature type="compositionally biased region" description="Polar residues" evidence="3">
    <location>
        <begin position="1073"/>
        <end position="1083"/>
    </location>
</feature>
<evidence type="ECO:0000256" key="2">
    <source>
        <dbReference type="ARBA" id="ARBA00022490"/>
    </source>
</evidence>
<feature type="compositionally biased region" description="Low complexity" evidence="3">
    <location>
        <begin position="1257"/>
        <end position="1278"/>
    </location>
</feature>
<feature type="region of interest" description="Disordered" evidence="3">
    <location>
        <begin position="445"/>
        <end position="483"/>
    </location>
</feature>
<dbReference type="EMBL" id="LK056653">
    <property type="protein sequence ID" value="CDR87348.1"/>
    <property type="molecule type" value="Genomic_DNA"/>
</dbReference>
<dbReference type="GO" id="GO:0000184">
    <property type="term" value="P:nuclear-transcribed mRNA catabolic process, nonsense-mediated decay"/>
    <property type="evidence" value="ECO:0007669"/>
    <property type="project" value="InterPro"/>
</dbReference>
<protein>
    <submittedName>
        <fullName evidence="5">Related to NMD2-Nonsense-mediated mRNA decay protein 2</fullName>
    </submittedName>
</protein>
<dbReference type="PANTHER" id="PTHR12839:SF7">
    <property type="entry name" value="REGULATOR OF NONSENSE TRANSCRIPTS 2"/>
    <property type="match status" value="1"/>
</dbReference>
<feature type="region of interest" description="Disordered" evidence="3">
    <location>
        <begin position="930"/>
        <end position="1131"/>
    </location>
</feature>
<dbReference type="InterPro" id="IPR039762">
    <property type="entry name" value="Nmd2/UPF2"/>
</dbReference>
<gene>
    <name evidence="5" type="ORF">SPSC_00474</name>
</gene>
<evidence type="ECO:0000256" key="1">
    <source>
        <dbReference type="ARBA" id="ARBA00004496"/>
    </source>
</evidence>
<accession>A0A140KML7</accession>
<dbReference type="GO" id="GO:0035145">
    <property type="term" value="C:exon-exon junction complex"/>
    <property type="evidence" value="ECO:0007669"/>
    <property type="project" value="TreeGrafter"/>
</dbReference>
<proteinExistence type="predicted"/>
<dbReference type="PANTHER" id="PTHR12839">
    <property type="entry name" value="NONSENSE-MEDIATED MRNA DECAY PROTEIN 2 UP-FRAMESHIFT SUPPRESSOR 2"/>
    <property type="match status" value="1"/>
</dbReference>
<feature type="compositionally biased region" description="Basic and acidic residues" evidence="3">
    <location>
        <begin position="1218"/>
        <end position="1238"/>
    </location>
</feature>
<dbReference type="InterPro" id="IPR016024">
    <property type="entry name" value="ARM-type_fold"/>
</dbReference>
<dbReference type="GO" id="GO:0005737">
    <property type="term" value="C:cytoplasm"/>
    <property type="evidence" value="ECO:0007669"/>
    <property type="project" value="UniProtKB-SubCell"/>
</dbReference>
<feature type="compositionally biased region" description="Polar residues" evidence="3">
    <location>
        <begin position="1102"/>
        <end position="1111"/>
    </location>
</feature>
<evidence type="ECO:0000256" key="3">
    <source>
        <dbReference type="SAM" id="MobiDB-lite"/>
    </source>
</evidence>
<comment type="subcellular location">
    <subcellularLocation>
        <location evidence="1">Cytoplasm</location>
    </subcellularLocation>
</comment>
<name>A0A140KML7_9BASI</name>
<feature type="compositionally biased region" description="Basic and acidic residues" evidence="3">
    <location>
        <begin position="1185"/>
        <end position="1195"/>
    </location>
</feature>
<evidence type="ECO:0000313" key="5">
    <source>
        <dbReference type="EMBL" id="CDR87348.1"/>
    </source>
</evidence>
<reference evidence="5" key="1">
    <citation type="submission" date="2014-06" db="EMBL/GenBank/DDBJ databases">
        <authorList>
            <person name="Ju J."/>
            <person name="Zhang J."/>
        </authorList>
    </citation>
    <scope>NUCLEOTIDE SEQUENCE</scope>
    <source>
        <strain evidence="5">SscI8</strain>
    </source>
</reference>
<dbReference type="OrthoDB" id="27832at2759"/>
<keyword evidence="2" id="KW-0963">Cytoplasm</keyword>
<dbReference type="Gene3D" id="1.25.40.180">
    <property type="match status" value="3"/>
</dbReference>
<feature type="compositionally biased region" description="Low complexity" evidence="3">
    <location>
        <begin position="983"/>
        <end position="1009"/>
    </location>
</feature>
<feature type="compositionally biased region" description="Low complexity" evidence="3">
    <location>
        <begin position="1"/>
        <end position="29"/>
    </location>
</feature>
<dbReference type="FunFam" id="1.25.40.180:FF:000037">
    <property type="entry name" value="Nonsense-mediated mRNA decay factor (Upf2)"/>
    <property type="match status" value="1"/>
</dbReference>
<dbReference type="SUPFAM" id="SSF48371">
    <property type="entry name" value="ARM repeat"/>
    <property type="match status" value="2"/>
</dbReference>
<feature type="domain" description="MIF4G" evidence="4">
    <location>
        <begin position="697"/>
        <end position="906"/>
    </location>
</feature>
<dbReference type="FunFam" id="1.25.40.180:FF:000080">
    <property type="entry name" value="Chromosome 9, whole genome shotgun sequence"/>
    <property type="match status" value="1"/>
</dbReference>